<evidence type="ECO:0000313" key="1">
    <source>
        <dbReference type="EMBL" id="PKY56428.1"/>
    </source>
</evidence>
<organism evidence="1 2">
    <name type="scientific">Rhizophagus irregularis</name>
    <dbReference type="NCBI Taxonomy" id="588596"/>
    <lineage>
        <taxon>Eukaryota</taxon>
        <taxon>Fungi</taxon>
        <taxon>Fungi incertae sedis</taxon>
        <taxon>Mucoromycota</taxon>
        <taxon>Glomeromycotina</taxon>
        <taxon>Glomeromycetes</taxon>
        <taxon>Glomerales</taxon>
        <taxon>Glomeraceae</taxon>
        <taxon>Rhizophagus</taxon>
    </lineage>
</organism>
<dbReference type="VEuPathDB" id="FungiDB:RhiirFUN_003784"/>
<proteinExistence type="predicted"/>
<reference evidence="1 2" key="1">
    <citation type="submission" date="2015-10" db="EMBL/GenBank/DDBJ databases">
        <title>Genome analyses suggest a sexual origin of heterokaryosis in a supposedly ancient asexual fungus.</title>
        <authorList>
            <person name="Ropars J."/>
            <person name="Sedzielewska K."/>
            <person name="Noel J."/>
            <person name="Charron P."/>
            <person name="Farinelli L."/>
            <person name="Marton T."/>
            <person name="Kruger M."/>
            <person name="Pelin A."/>
            <person name="Brachmann A."/>
            <person name="Corradi N."/>
        </authorList>
    </citation>
    <scope>NUCLEOTIDE SEQUENCE [LARGE SCALE GENOMIC DNA]</scope>
    <source>
        <strain evidence="1 2">A4</strain>
    </source>
</reference>
<gene>
    <name evidence="1" type="ORF">RhiirA4_476717</name>
</gene>
<dbReference type="Proteomes" id="UP000234323">
    <property type="component" value="Unassembled WGS sequence"/>
</dbReference>
<evidence type="ECO:0000313" key="2">
    <source>
        <dbReference type="Proteomes" id="UP000234323"/>
    </source>
</evidence>
<keyword evidence="2" id="KW-1185">Reference proteome</keyword>
<protein>
    <submittedName>
        <fullName evidence="1">Uncharacterized protein</fullName>
    </submittedName>
</protein>
<dbReference type="EMBL" id="LLXI01002178">
    <property type="protein sequence ID" value="PKY56428.1"/>
    <property type="molecule type" value="Genomic_DNA"/>
</dbReference>
<comment type="caution">
    <text evidence="1">The sequence shown here is derived from an EMBL/GenBank/DDBJ whole genome shotgun (WGS) entry which is preliminary data.</text>
</comment>
<dbReference type="AlphaFoldDB" id="A0A2I1HC27"/>
<name>A0A2I1HC27_9GLOM</name>
<accession>A0A2I1HC27</accession>
<sequence length="96" mass="10823">MPLSCENIGIISKNEITIAHKLTVEKFIANLSDNFKKMTISDKDSFTSINTGTSKGGNNNKKNKKIKNIILVNNKNKKKNIRYICINFSVKFTSIN</sequence>